<feature type="repeat" description="RCC1" evidence="5">
    <location>
        <begin position="696"/>
        <end position="747"/>
    </location>
</feature>
<dbReference type="Pfam" id="PF13540">
    <property type="entry name" value="RCC1_2"/>
    <property type="match status" value="1"/>
</dbReference>
<feature type="repeat" description="RCC1" evidence="5">
    <location>
        <begin position="748"/>
        <end position="835"/>
    </location>
</feature>
<dbReference type="Pfam" id="PF25390">
    <property type="entry name" value="WD40_RLD"/>
    <property type="match status" value="1"/>
</dbReference>
<gene>
    <name evidence="8" type="ORF">H257_02080</name>
</gene>
<evidence type="ECO:0000256" key="5">
    <source>
        <dbReference type="PROSITE-ProRule" id="PRU00235"/>
    </source>
</evidence>
<dbReference type="PROSITE" id="PS50012">
    <property type="entry name" value="RCC1_3"/>
    <property type="match status" value="4"/>
</dbReference>
<dbReference type="RefSeq" id="XP_009823877.1">
    <property type="nucleotide sequence ID" value="XM_009825575.1"/>
</dbReference>
<dbReference type="PRINTS" id="PR00633">
    <property type="entry name" value="RCCNDNSATION"/>
</dbReference>
<dbReference type="PANTHER" id="PTHR22870:SF466">
    <property type="entry name" value="ANKYRIN REPEAT-CONTAINING PROTEIN"/>
    <property type="match status" value="1"/>
</dbReference>
<keyword evidence="3" id="KW-0106">Calcium</keyword>
<dbReference type="SMART" id="SM00607">
    <property type="entry name" value="FTP"/>
    <property type="match status" value="1"/>
</dbReference>
<evidence type="ECO:0000256" key="3">
    <source>
        <dbReference type="ARBA" id="ARBA00022837"/>
    </source>
</evidence>
<dbReference type="InterPro" id="IPR011992">
    <property type="entry name" value="EF-hand-dom_pair"/>
</dbReference>
<dbReference type="InterPro" id="IPR002048">
    <property type="entry name" value="EF_hand_dom"/>
</dbReference>
<keyword evidence="4" id="KW-1015">Disulfide bond</keyword>
<organism evidence="8">
    <name type="scientific">Aphanomyces astaci</name>
    <name type="common">Crayfish plague agent</name>
    <dbReference type="NCBI Taxonomy" id="112090"/>
    <lineage>
        <taxon>Eukaryota</taxon>
        <taxon>Sar</taxon>
        <taxon>Stramenopiles</taxon>
        <taxon>Oomycota</taxon>
        <taxon>Saprolegniomycetes</taxon>
        <taxon>Saprolegniales</taxon>
        <taxon>Verrucalvaceae</taxon>
        <taxon>Aphanomyces</taxon>
    </lineage>
</organism>
<feature type="domain" description="EF-hand" evidence="7">
    <location>
        <begin position="49"/>
        <end position="84"/>
    </location>
</feature>
<dbReference type="InterPro" id="IPR051210">
    <property type="entry name" value="Ub_ligase/GEF_domain"/>
</dbReference>
<feature type="region of interest" description="Disordered" evidence="6">
    <location>
        <begin position="642"/>
        <end position="674"/>
    </location>
</feature>
<evidence type="ECO:0000313" key="8">
    <source>
        <dbReference type="EMBL" id="ETV87078.1"/>
    </source>
</evidence>
<sequence>MAAAVESKRKTLFRNKAAATNVIYVSGIPLSKDIMDDPSNNDAPVEEHEAFLDAREMFQKYDRDKSGGIDLDEFKILLKDLNLAVPDGKAVVYFRKCDIAQKGFITFDEFRVALFTCDPSNPARTGGFCPGKALTPKDIFTLFDADDSGEMGRDEFERVLAFLSIKMALDKMEDLFSVYENPDSEALDYKSFRTIWLTLVDVRKELTHRNIPYNKLLPKSVLAKKLEAILDKEDAQEQYTIDEAKWNIEWERIRREREALVHTAKRFANYVLGDTLDAAGQVYVFGCGSFNRFDGAPATKDFVECPHFEKLLGLWTTRLRGADDWSPVVAPQVTHKSAGWESAAKKHEQLVRAQQAAVAAKTLDVIETQQLSFQNRLVAVNTAWLWGRRIKHVSCGTSVAYALTDSGEVYCWGGSQRRWNYVYTPNDEVLPMTNRPFTARTEQLKLVAPSQVRSDAQAIDQSYVRNMFRNNAPPSPIVVSPEVQRQGAGAIVEYFNLGQTMPPDVRAGLALDKLQEIIEFDLSADLAANAMRLRGLAVHTAGKQVIVDDLSKALLLEIECMGGPFHDRMKRLDAKYRQALHTNNAKLVTELLKRGATTWRGLRKLYHALDEEVAAGVQAKQDNWDAKRDEIRRLRLKQDRIGRENAESSATKSAAQTIDVSGLTSRGPSQKQFQGGHALNEISVGAKHALAIHASGKVYGWGFGSFGRLGNGTHADMPIPQPMTQLQNMRFRAVAAGYSHSLALRSDGQVFAWGSAATGKLGLEPDNPSIPLRPNTTPVGHRQASNHQVSVQSSSNAGALDISDCFTIMPLPLSIPASVKKIACGPSHSAAITTDGALFVWGSGDGGRLGLGDGRFVDTDNELKGGRLGVLTTPTPVTSLKEHFLVDVSCGVSHTAVLSAVETDTANGAKGGVVYVCGSAHSLGKFCPAFVALPQLQGVPVSNVSCGNAHTAAVSVDGEVYTWGNNTGGCTGHTLVQRFVKVPTRLPCMYQMPQNMARNPHYNVVAVQSSVNSGYSAAMALDGVTDGQFESTCAQTFNEMCPFWQVDLGVNCRLDTIRIWNRTGNDGLRLFPLVVMVSESPYEAEGGKFMLRTCKAQSVWTKFSADCAAQNPLVWRVPQSTLGRYVRLQLDATNLLSLAQVEVLGVEDYKCIGPKGASVACGDDVTMVVCRPSVLQSDIDTKFLRALCADIDHLHVLNEYHTFAPCIHKFTDLRPHLTSCLLCTAQHTCPICILFQQIPASAVPPDIRTTTSLDKFSTFLLSHRPPRAFEGSAAAATMTDDETRLLQIAVDDEKPESELTKAGDMIFSTVHKVLAVTSTAQKVQPNPTIQPIHAAAADNIQKFQDQARPMSQSFLRKAMASSKETWQKYTSGKPKDKATGNEVIRVQPKEVLPPDDTGQSPPLPQDASARGGGDGAP</sequence>
<dbReference type="EMBL" id="KI913116">
    <property type="protein sequence ID" value="ETV87078.1"/>
    <property type="molecule type" value="Genomic_DNA"/>
</dbReference>
<evidence type="ECO:0000256" key="2">
    <source>
        <dbReference type="ARBA" id="ARBA00022737"/>
    </source>
</evidence>
<dbReference type="PROSITE" id="PS00626">
    <property type="entry name" value="RCC1_2"/>
    <property type="match status" value="3"/>
</dbReference>
<feature type="region of interest" description="Disordered" evidence="6">
    <location>
        <begin position="1365"/>
        <end position="1417"/>
    </location>
</feature>
<keyword evidence="1" id="KW-0479">Metal-binding</keyword>
<dbReference type="InterPro" id="IPR008979">
    <property type="entry name" value="Galactose-bd-like_sf"/>
</dbReference>
<protein>
    <recommendedName>
        <fullName evidence="7">EF-hand domain-containing protein</fullName>
    </recommendedName>
</protein>
<dbReference type="InterPro" id="IPR058923">
    <property type="entry name" value="RCC1-like_dom"/>
</dbReference>
<dbReference type="GO" id="GO:0005509">
    <property type="term" value="F:calcium ion binding"/>
    <property type="evidence" value="ECO:0007669"/>
    <property type="project" value="InterPro"/>
</dbReference>
<dbReference type="SMART" id="SM00054">
    <property type="entry name" value="EFh"/>
    <property type="match status" value="3"/>
</dbReference>
<dbReference type="VEuPathDB" id="FungiDB:H257_02080"/>
<feature type="repeat" description="RCC1" evidence="5">
    <location>
        <begin position="836"/>
        <end position="901"/>
    </location>
</feature>
<dbReference type="Gene3D" id="2.60.120.260">
    <property type="entry name" value="Galactose-binding domain-like"/>
    <property type="match status" value="1"/>
</dbReference>
<dbReference type="SUPFAM" id="SSF50985">
    <property type="entry name" value="RCC1/BLIP-II"/>
    <property type="match status" value="2"/>
</dbReference>
<dbReference type="InterPro" id="IPR000408">
    <property type="entry name" value="Reg_chr_condens"/>
</dbReference>
<evidence type="ECO:0000259" key="7">
    <source>
        <dbReference type="PROSITE" id="PS50222"/>
    </source>
</evidence>
<keyword evidence="2" id="KW-0677">Repeat</keyword>
<dbReference type="InterPro" id="IPR018247">
    <property type="entry name" value="EF_Hand_1_Ca_BS"/>
</dbReference>
<feature type="compositionally biased region" description="Polar residues" evidence="6">
    <location>
        <begin position="647"/>
        <end position="673"/>
    </location>
</feature>
<evidence type="ECO:0000256" key="1">
    <source>
        <dbReference type="ARBA" id="ARBA00022723"/>
    </source>
</evidence>
<dbReference type="STRING" id="112090.W4H7K0"/>
<dbReference type="Gene3D" id="1.10.238.10">
    <property type="entry name" value="EF-hand"/>
    <property type="match status" value="2"/>
</dbReference>
<dbReference type="PANTHER" id="PTHR22870">
    <property type="entry name" value="REGULATOR OF CHROMOSOME CONDENSATION"/>
    <property type="match status" value="1"/>
</dbReference>
<dbReference type="PROSITE" id="PS00018">
    <property type="entry name" value="EF_HAND_1"/>
    <property type="match status" value="1"/>
</dbReference>
<reference evidence="8" key="1">
    <citation type="submission" date="2013-12" db="EMBL/GenBank/DDBJ databases">
        <title>The Genome Sequence of Aphanomyces astaci APO3.</title>
        <authorList>
            <consortium name="The Broad Institute Genomics Platform"/>
            <person name="Russ C."/>
            <person name="Tyler B."/>
            <person name="van West P."/>
            <person name="Dieguez-Uribeondo J."/>
            <person name="Young S.K."/>
            <person name="Zeng Q."/>
            <person name="Gargeya S."/>
            <person name="Fitzgerald M."/>
            <person name="Abouelleil A."/>
            <person name="Alvarado L."/>
            <person name="Chapman S.B."/>
            <person name="Gainer-Dewar J."/>
            <person name="Goldberg J."/>
            <person name="Griggs A."/>
            <person name="Gujja S."/>
            <person name="Hansen M."/>
            <person name="Howarth C."/>
            <person name="Imamovic A."/>
            <person name="Ireland A."/>
            <person name="Larimer J."/>
            <person name="McCowan C."/>
            <person name="Murphy C."/>
            <person name="Pearson M."/>
            <person name="Poon T.W."/>
            <person name="Priest M."/>
            <person name="Roberts A."/>
            <person name="Saif S."/>
            <person name="Shea T."/>
            <person name="Sykes S."/>
            <person name="Wortman J."/>
            <person name="Nusbaum C."/>
            <person name="Birren B."/>
        </authorList>
    </citation>
    <scope>NUCLEOTIDE SEQUENCE [LARGE SCALE GENOMIC DNA]</scope>
    <source>
        <strain evidence="8">APO3</strain>
    </source>
</reference>
<evidence type="ECO:0000256" key="4">
    <source>
        <dbReference type="ARBA" id="ARBA00023157"/>
    </source>
</evidence>
<dbReference type="Gene3D" id="2.130.10.30">
    <property type="entry name" value="Regulator of chromosome condensation 1/beta-lactamase-inhibitor protein II"/>
    <property type="match status" value="2"/>
</dbReference>
<feature type="repeat" description="RCC1" evidence="5">
    <location>
        <begin position="912"/>
        <end position="957"/>
    </location>
</feature>
<dbReference type="SUPFAM" id="SSF47473">
    <property type="entry name" value="EF-hand"/>
    <property type="match status" value="1"/>
</dbReference>
<feature type="domain" description="EF-hand" evidence="7">
    <location>
        <begin position="85"/>
        <end position="120"/>
    </location>
</feature>
<dbReference type="InterPro" id="IPR009091">
    <property type="entry name" value="RCC1/BLIP-II"/>
</dbReference>
<dbReference type="Pfam" id="PF13499">
    <property type="entry name" value="EF-hand_7"/>
    <property type="match status" value="1"/>
</dbReference>
<dbReference type="GeneID" id="20804076"/>
<feature type="domain" description="EF-hand" evidence="7">
    <location>
        <begin position="137"/>
        <end position="166"/>
    </location>
</feature>
<dbReference type="OrthoDB" id="186625at2759"/>
<proteinExistence type="predicted"/>
<name>W4H7K0_APHAT</name>
<dbReference type="PROSITE" id="PS50222">
    <property type="entry name" value="EF_HAND_2"/>
    <property type="match status" value="3"/>
</dbReference>
<dbReference type="InterPro" id="IPR006585">
    <property type="entry name" value="FTP1"/>
</dbReference>
<evidence type="ECO:0000256" key="6">
    <source>
        <dbReference type="SAM" id="MobiDB-lite"/>
    </source>
</evidence>
<accession>W4H7K0</accession>
<dbReference type="SUPFAM" id="SSF49785">
    <property type="entry name" value="Galactose-binding domain-like"/>
    <property type="match status" value="1"/>
</dbReference>